<comment type="caution">
    <text evidence="2">The sequence shown here is derived from an EMBL/GenBank/DDBJ whole genome shotgun (WGS) entry which is preliminary data.</text>
</comment>
<evidence type="ECO:0000313" key="3">
    <source>
        <dbReference type="Proteomes" id="UP001501411"/>
    </source>
</evidence>
<gene>
    <name evidence="2" type="ORF">GCM10023231_11260</name>
</gene>
<organism evidence="2 3">
    <name type="scientific">Olivibacter ginsenosidimutans</name>
    <dbReference type="NCBI Taxonomy" id="1176537"/>
    <lineage>
        <taxon>Bacteria</taxon>
        <taxon>Pseudomonadati</taxon>
        <taxon>Bacteroidota</taxon>
        <taxon>Sphingobacteriia</taxon>
        <taxon>Sphingobacteriales</taxon>
        <taxon>Sphingobacteriaceae</taxon>
        <taxon>Olivibacter</taxon>
    </lineage>
</organism>
<feature type="transmembrane region" description="Helical" evidence="1">
    <location>
        <begin position="33"/>
        <end position="53"/>
    </location>
</feature>
<keyword evidence="3" id="KW-1185">Reference proteome</keyword>
<evidence type="ECO:0000313" key="2">
    <source>
        <dbReference type="EMBL" id="GAA4785186.1"/>
    </source>
</evidence>
<keyword evidence="1" id="KW-0472">Membrane</keyword>
<protein>
    <submittedName>
        <fullName evidence="2">Uncharacterized protein</fullName>
    </submittedName>
</protein>
<dbReference type="EMBL" id="BAABIQ010000005">
    <property type="protein sequence ID" value="GAA4785186.1"/>
    <property type="molecule type" value="Genomic_DNA"/>
</dbReference>
<proteinExistence type="predicted"/>
<dbReference type="Proteomes" id="UP001501411">
    <property type="component" value="Unassembled WGS sequence"/>
</dbReference>
<keyword evidence="1" id="KW-1133">Transmembrane helix</keyword>
<evidence type="ECO:0000256" key="1">
    <source>
        <dbReference type="SAM" id="Phobius"/>
    </source>
</evidence>
<sequence length="71" mass="8219">MRMKQKKFYILLALSCLLFLMDIILVYTNGFSLGTGAIILSVLLQIVLAIYNLRYYKKLESIDEASEKLNR</sequence>
<accession>A0ABP9ASA0</accession>
<feature type="transmembrane region" description="Helical" evidence="1">
    <location>
        <begin position="7"/>
        <end position="27"/>
    </location>
</feature>
<keyword evidence="1" id="KW-0812">Transmembrane</keyword>
<name>A0ABP9ASA0_9SPHI</name>
<reference evidence="3" key="1">
    <citation type="journal article" date="2019" name="Int. J. Syst. Evol. Microbiol.">
        <title>The Global Catalogue of Microorganisms (GCM) 10K type strain sequencing project: providing services to taxonomists for standard genome sequencing and annotation.</title>
        <authorList>
            <consortium name="The Broad Institute Genomics Platform"/>
            <consortium name="The Broad Institute Genome Sequencing Center for Infectious Disease"/>
            <person name="Wu L."/>
            <person name="Ma J."/>
        </authorList>
    </citation>
    <scope>NUCLEOTIDE SEQUENCE [LARGE SCALE GENOMIC DNA]</scope>
    <source>
        <strain evidence="3">JCM 18200</strain>
    </source>
</reference>